<accession>A0A0X8XAX7</accession>
<keyword evidence="2" id="KW-1185">Reference proteome</keyword>
<dbReference type="Proteomes" id="UP000218890">
    <property type="component" value="Chromosome"/>
</dbReference>
<evidence type="ECO:0000313" key="2">
    <source>
        <dbReference type="Proteomes" id="UP000218890"/>
    </source>
</evidence>
<evidence type="ECO:0000313" key="1">
    <source>
        <dbReference type="EMBL" id="BAU58686.1"/>
    </source>
</evidence>
<dbReference type="AlphaFoldDB" id="A0A0X8XAX7"/>
<dbReference type="RefSeq" id="WP_096410009.1">
    <property type="nucleotide sequence ID" value="NZ_AP017372.2"/>
</dbReference>
<name>A0A0X8XAX7_HALHR</name>
<gene>
    <name evidence="1" type="ORF">HH1059_19810</name>
</gene>
<protein>
    <submittedName>
        <fullName evidence="1">Uncharacterized protein</fullName>
    </submittedName>
</protein>
<sequence length="98" mass="11033">MSFQWRTYTFETPWEALVGAWAEISDINNLQISTVRSLATDCDAATRHISQEDANDSLPRIYDVGTHAEEQEVPFDPDDHITALMEAAERALHELGEA</sequence>
<proteinExistence type="predicted"/>
<dbReference type="EMBL" id="AP017372">
    <property type="protein sequence ID" value="BAU58686.1"/>
    <property type="molecule type" value="Genomic_DNA"/>
</dbReference>
<organism evidence="1 2">
    <name type="scientific">Halorhodospira halochloris</name>
    <name type="common">Ectothiorhodospira halochloris</name>
    <dbReference type="NCBI Taxonomy" id="1052"/>
    <lineage>
        <taxon>Bacteria</taxon>
        <taxon>Pseudomonadati</taxon>
        <taxon>Pseudomonadota</taxon>
        <taxon>Gammaproteobacteria</taxon>
        <taxon>Chromatiales</taxon>
        <taxon>Ectothiorhodospiraceae</taxon>
        <taxon>Halorhodospira</taxon>
    </lineage>
</organism>
<dbReference type="KEGG" id="hhk:HH1059_19810"/>
<reference evidence="1" key="1">
    <citation type="submission" date="2016-02" db="EMBL/GenBank/DDBJ databases">
        <title>Halorhodospira halochloris DSM-1059 complete genome, version 2.</title>
        <authorList>
            <person name="Tsukatani Y."/>
        </authorList>
    </citation>
    <scope>NUCLEOTIDE SEQUENCE</scope>
    <source>
        <strain evidence="1">DSM 1059</strain>
    </source>
</reference>